<evidence type="ECO:0000256" key="1">
    <source>
        <dbReference type="SAM" id="MobiDB-lite"/>
    </source>
</evidence>
<gene>
    <name evidence="2" type="ORF">LX73_2345</name>
</gene>
<dbReference type="Proteomes" id="UP000324595">
    <property type="component" value="Unassembled WGS sequence"/>
</dbReference>
<feature type="region of interest" description="Disordered" evidence="1">
    <location>
        <begin position="1"/>
        <end position="23"/>
    </location>
</feature>
<protein>
    <submittedName>
        <fullName evidence="2">Uncharacterized protein</fullName>
    </submittedName>
</protein>
<feature type="compositionally biased region" description="Basic and acidic residues" evidence="1">
    <location>
        <begin position="1"/>
        <end position="16"/>
    </location>
</feature>
<organism evidence="2 3">
    <name type="scientific">Fodinibius salinus</name>
    <dbReference type="NCBI Taxonomy" id="860790"/>
    <lineage>
        <taxon>Bacteria</taxon>
        <taxon>Pseudomonadati</taxon>
        <taxon>Balneolota</taxon>
        <taxon>Balneolia</taxon>
        <taxon>Balneolales</taxon>
        <taxon>Balneolaceae</taxon>
        <taxon>Fodinibius</taxon>
    </lineage>
</organism>
<evidence type="ECO:0000313" key="2">
    <source>
        <dbReference type="EMBL" id="TYP92097.1"/>
    </source>
</evidence>
<reference evidence="2 3" key="1">
    <citation type="submission" date="2019-07" db="EMBL/GenBank/DDBJ databases">
        <title>Genomic Encyclopedia of Archaeal and Bacterial Type Strains, Phase II (KMG-II): from individual species to whole genera.</title>
        <authorList>
            <person name="Goeker M."/>
        </authorList>
    </citation>
    <scope>NUCLEOTIDE SEQUENCE [LARGE SCALE GENOMIC DNA]</scope>
    <source>
        <strain evidence="2 3">DSM 21935</strain>
    </source>
</reference>
<accession>A0A5D3YF41</accession>
<dbReference type="EMBL" id="VNHY01000004">
    <property type="protein sequence ID" value="TYP92097.1"/>
    <property type="molecule type" value="Genomic_DNA"/>
</dbReference>
<comment type="caution">
    <text evidence="2">The sequence shown here is derived from an EMBL/GenBank/DDBJ whole genome shotgun (WGS) entry which is preliminary data.</text>
</comment>
<name>A0A5D3YF41_9BACT</name>
<keyword evidence="3" id="KW-1185">Reference proteome</keyword>
<evidence type="ECO:0000313" key="3">
    <source>
        <dbReference type="Proteomes" id="UP000324595"/>
    </source>
</evidence>
<proteinExistence type="predicted"/>
<dbReference type="AlphaFoldDB" id="A0A5D3YF41"/>
<sequence length="57" mass="6772">MTDKRNNPKVDQKPPKADYVGEDPLKEAVGIWKDRWPDDKTSTEIAKEMREQQWKRS</sequence>
<dbReference type="RefSeq" id="WP_170245677.1">
    <property type="nucleotide sequence ID" value="NZ_VNHY01000004.1"/>
</dbReference>